<comment type="caution">
    <text evidence="1">The sequence shown here is derived from an EMBL/GenBank/DDBJ whole genome shotgun (WGS) entry which is preliminary data.</text>
</comment>
<gene>
    <name evidence="1" type="ORF">HPB49_012348</name>
</gene>
<protein>
    <submittedName>
        <fullName evidence="1">Uncharacterized protein</fullName>
    </submittedName>
</protein>
<evidence type="ECO:0000313" key="2">
    <source>
        <dbReference type="Proteomes" id="UP000821865"/>
    </source>
</evidence>
<reference evidence="1" key="1">
    <citation type="submission" date="2020-05" db="EMBL/GenBank/DDBJ databases">
        <title>Large-scale comparative analyses of tick genomes elucidate their genetic diversity and vector capacities.</title>
        <authorList>
            <person name="Jia N."/>
            <person name="Wang J."/>
            <person name="Shi W."/>
            <person name="Du L."/>
            <person name="Sun Y."/>
            <person name="Zhan W."/>
            <person name="Jiang J."/>
            <person name="Wang Q."/>
            <person name="Zhang B."/>
            <person name="Ji P."/>
            <person name="Sakyi L.B."/>
            <person name="Cui X."/>
            <person name="Yuan T."/>
            <person name="Jiang B."/>
            <person name="Yang W."/>
            <person name="Lam T.T.-Y."/>
            <person name="Chang Q."/>
            <person name="Ding S."/>
            <person name="Wang X."/>
            <person name="Zhu J."/>
            <person name="Ruan X."/>
            <person name="Zhao L."/>
            <person name="Wei J."/>
            <person name="Que T."/>
            <person name="Du C."/>
            <person name="Cheng J."/>
            <person name="Dai P."/>
            <person name="Han X."/>
            <person name="Huang E."/>
            <person name="Gao Y."/>
            <person name="Liu J."/>
            <person name="Shao H."/>
            <person name="Ye R."/>
            <person name="Li L."/>
            <person name="Wei W."/>
            <person name="Wang X."/>
            <person name="Wang C."/>
            <person name="Yang T."/>
            <person name="Huo Q."/>
            <person name="Li W."/>
            <person name="Guo W."/>
            <person name="Chen H."/>
            <person name="Zhou L."/>
            <person name="Ni X."/>
            <person name="Tian J."/>
            <person name="Zhou Y."/>
            <person name="Sheng Y."/>
            <person name="Liu T."/>
            <person name="Pan Y."/>
            <person name="Xia L."/>
            <person name="Li J."/>
            <person name="Zhao F."/>
            <person name="Cao W."/>
        </authorList>
    </citation>
    <scope>NUCLEOTIDE SEQUENCE</scope>
    <source>
        <strain evidence="1">Dsil-2018</strain>
    </source>
</reference>
<organism evidence="1 2">
    <name type="scientific">Dermacentor silvarum</name>
    <name type="common">Tick</name>
    <dbReference type="NCBI Taxonomy" id="543639"/>
    <lineage>
        <taxon>Eukaryota</taxon>
        <taxon>Metazoa</taxon>
        <taxon>Ecdysozoa</taxon>
        <taxon>Arthropoda</taxon>
        <taxon>Chelicerata</taxon>
        <taxon>Arachnida</taxon>
        <taxon>Acari</taxon>
        <taxon>Parasitiformes</taxon>
        <taxon>Ixodida</taxon>
        <taxon>Ixodoidea</taxon>
        <taxon>Ixodidae</taxon>
        <taxon>Rhipicephalinae</taxon>
        <taxon>Dermacentor</taxon>
    </lineage>
</organism>
<sequence>MSGRAPAGEEEELSSSKSSRKSSRSPRAGLLFPVGRIHGMMKKRNIGDRISGTAPIYMAAVLEYLTSKVLQLAAIAARDNGQINPCHIKIAVRSDNDFKKLLWGVTMADGGTLLELCDGSQPRCNGSECADAASGRMPE</sequence>
<dbReference type="EMBL" id="CM023470">
    <property type="protein sequence ID" value="KAH7979974.1"/>
    <property type="molecule type" value="Genomic_DNA"/>
</dbReference>
<accession>A0ACB8E061</accession>
<dbReference type="Proteomes" id="UP000821865">
    <property type="component" value="Chromosome 1"/>
</dbReference>
<name>A0ACB8E061_DERSI</name>
<keyword evidence="2" id="KW-1185">Reference proteome</keyword>
<evidence type="ECO:0000313" key="1">
    <source>
        <dbReference type="EMBL" id="KAH7979974.1"/>
    </source>
</evidence>
<proteinExistence type="predicted"/>